<keyword evidence="3" id="KW-0238">DNA-binding</keyword>
<accession>A0AA41VN03</accession>
<evidence type="ECO:0000256" key="2">
    <source>
        <dbReference type="ARBA" id="ARBA00023015"/>
    </source>
</evidence>
<evidence type="ECO:0000256" key="5">
    <source>
        <dbReference type="ARBA" id="ARBA00023242"/>
    </source>
</evidence>
<dbReference type="GO" id="GO:0000976">
    <property type="term" value="F:transcription cis-regulatory region binding"/>
    <property type="evidence" value="ECO:0007669"/>
    <property type="project" value="TreeGrafter"/>
</dbReference>
<gene>
    <name evidence="9" type="ORF">MKW94_011019</name>
</gene>
<organism evidence="9 10">
    <name type="scientific">Papaver nudicaule</name>
    <name type="common">Iceland poppy</name>
    <dbReference type="NCBI Taxonomy" id="74823"/>
    <lineage>
        <taxon>Eukaryota</taxon>
        <taxon>Viridiplantae</taxon>
        <taxon>Streptophyta</taxon>
        <taxon>Embryophyta</taxon>
        <taxon>Tracheophyta</taxon>
        <taxon>Spermatophyta</taxon>
        <taxon>Magnoliopsida</taxon>
        <taxon>Ranunculales</taxon>
        <taxon>Papaveraceae</taxon>
        <taxon>Papaveroideae</taxon>
        <taxon>Papaver</taxon>
    </lineage>
</organism>
<dbReference type="Proteomes" id="UP001177140">
    <property type="component" value="Unassembled WGS sequence"/>
</dbReference>
<sequence>MENNTSYLDPKPLILNELTQAKELLKQLESQLGAVSPAGNLLLPKILSSFENSLSMLNGIMSSEAGNKPQTTGSTESTRVVIGNSRRNCGSDLIGNPSKKRKTVQRWTEQVRVCEDSGLEGPLDDGYGWRKYGQKEILGASHPRGYFRCTHRNTQGCSAMKQVQRSDEDPSMFTVTYRGRHTCVQAVHLLPGQSQKRSDQHDQKRMKTQGTIINFQNGCHDKTDKFSASQVVLDSSSFSFPSASIPIPSIEKENNNNNNNNNNNFSSTTPDNHFMGSSFSSPSTSESNSFSPYRVNSSFGEGQSIQQTSEVDLGEFTSEVDLSELTSAFDPTDLYLDFDFLDSLSFDL</sequence>
<evidence type="ECO:0000256" key="1">
    <source>
        <dbReference type="ARBA" id="ARBA00004123"/>
    </source>
</evidence>
<feature type="domain" description="WRKY" evidence="8">
    <location>
        <begin position="118"/>
        <end position="181"/>
    </location>
</feature>
<evidence type="ECO:0000256" key="7">
    <source>
        <dbReference type="SAM" id="MobiDB-lite"/>
    </source>
</evidence>
<comment type="subcellular location">
    <subcellularLocation>
        <location evidence="1">Nucleus</location>
    </subcellularLocation>
</comment>
<name>A0AA41VN03_PAPNU</name>
<evidence type="ECO:0000256" key="3">
    <source>
        <dbReference type="ARBA" id="ARBA00023125"/>
    </source>
</evidence>
<dbReference type="Gene3D" id="2.20.25.80">
    <property type="entry name" value="WRKY domain"/>
    <property type="match status" value="1"/>
</dbReference>
<feature type="compositionally biased region" description="Low complexity" evidence="7">
    <location>
        <begin position="248"/>
        <end position="264"/>
    </location>
</feature>
<keyword evidence="4" id="KW-0804">Transcription</keyword>
<dbReference type="FunFam" id="2.20.25.80:FF:000009">
    <property type="entry name" value="WRKY transcription factor 53"/>
    <property type="match status" value="1"/>
</dbReference>
<evidence type="ECO:0000256" key="4">
    <source>
        <dbReference type="ARBA" id="ARBA00023163"/>
    </source>
</evidence>
<dbReference type="InterPro" id="IPR036576">
    <property type="entry name" value="WRKY_dom_sf"/>
</dbReference>
<dbReference type="InterPro" id="IPR044810">
    <property type="entry name" value="WRKY_plant"/>
</dbReference>
<evidence type="ECO:0000259" key="8">
    <source>
        <dbReference type="PROSITE" id="PS50811"/>
    </source>
</evidence>
<evidence type="ECO:0000256" key="6">
    <source>
        <dbReference type="ARBA" id="ARBA00060850"/>
    </source>
</evidence>
<comment type="similarity">
    <text evidence="6">Belongs to the WRKY group III family.</text>
</comment>
<dbReference type="AlphaFoldDB" id="A0AA41VN03"/>
<dbReference type="Pfam" id="PF03106">
    <property type="entry name" value="WRKY"/>
    <property type="match status" value="1"/>
</dbReference>
<feature type="region of interest" description="Disordered" evidence="7">
    <location>
        <begin position="248"/>
        <end position="303"/>
    </location>
</feature>
<dbReference type="SUPFAM" id="SSF118290">
    <property type="entry name" value="WRKY DNA-binding domain"/>
    <property type="match status" value="1"/>
</dbReference>
<reference evidence="9" key="1">
    <citation type="submission" date="2022-03" db="EMBL/GenBank/DDBJ databases">
        <title>A functionally conserved STORR gene fusion in Papaver species that diverged 16.8 million years ago.</title>
        <authorList>
            <person name="Catania T."/>
        </authorList>
    </citation>
    <scope>NUCLEOTIDE SEQUENCE</scope>
    <source>
        <strain evidence="9">S-191538</strain>
    </source>
</reference>
<keyword evidence="2" id="KW-0805">Transcription regulation</keyword>
<dbReference type="SMART" id="SM00774">
    <property type="entry name" value="WRKY"/>
    <property type="match status" value="1"/>
</dbReference>
<dbReference type="GO" id="GO:0005634">
    <property type="term" value="C:nucleus"/>
    <property type="evidence" value="ECO:0007669"/>
    <property type="project" value="UniProtKB-SubCell"/>
</dbReference>
<dbReference type="PROSITE" id="PS50811">
    <property type="entry name" value="WRKY"/>
    <property type="match status" value="1"/>
</dbReference>
<feature type="compositionally biased region" description="Low complexity" evidence="7">
    <location>
        <begin position="277"/>
        <end position="292"/>
    </location>
</feature>
<dbReference type="PANTHER" id="PTHR32096:SF132">
    <property type="entry name" value="WRKY TRANSCRIPTION FACTOR 41-RELATED"/>
    <property type="match status" value="1"/>
</dbReference>
<dbReference type="PANTHER" id="PTHR32096">
    <property type="entry name" value="WRKY TRANSCRIPTION FACTOR 30-RELATED-RELATED"/>
    <property type="match status" value="1"/>
</dbReference>
<dbReference type="InterPro" id="IPR003657">
    <property type="entry name" value="WRKY_dom"/>
</dbReference>
<comment type="caution">
    <text evidence="9">The sequence shown here is derived from an EMBL/GenBank/DDBJ whole genome shotgun (WGS) entry which is preliminary data.</text>
</comment>
<dbReference type="GO" id="GO:0009751">
    <property type="term" value="P:response to salicylic acid"/>
    <property type="evidence" value="ECO:0007669"/>
    <property type="project" value="UniProtKB-ARBA"/>
</dbReference>
<dbReference type="GO" id="GO:0010193">
    <property type="term" value="P:response to ozone"/>
    <property type="evidence" value="ECO:0007669"/>
    <property type="project" value="UniProtKB-ARBA"/>
</dbReference>
<dbReference type="GO" id="GO:0042542">
    <property type="term" value="P:response to hydrogen peroxide"/>
    <property type="evidence" value="ECO:0007669"/>
    <property type="project" value="UniProtKB-ARBA"/>
</dbReference>
<dbReference type="GO" id="GO:0003700">
    <property type="term" value="F:DNA-binding transcription factor activity"/>
    <property type="evidence" value="ECO:0007669"/>
    <property type="project" value="InterPro"/>
</dbReference>
<keyword evidence="10" id="KW-1185">Reference proteome</keyword>
<evidence type="ECO:0000313" key="9">
    <source>
        <dbReference type="EMBL" id="MCL7044134.1"/>
    </source>
</evidence>
<evidence type="ECO:0000313" key="10">
    <source>
        <dbReference type="Proteomes" id="UP001177140"/>
    </source>
</evidence>
<feature type="compositionally biased region" description="Polar residues" evidence="7">
    <location>
        <begin position="294"/>
        <end position="303"/>
    </location>
</feature>
<dbReference type="EMBL" id="JAJJMA010254723">
    <property type="protein sequence ID" value="MCL7044134.1"/>
    <property type="molecule type" value="Genomic_DNA"/>
</dbReference>
<keyword evidence="5" id="KW-0539">Nucleus</keyword>
<protein>
    <recommendedName>
        <fullName evidence="8">WRKY domain-containing protein</fullName>
    </recommendedName>
</protein>
<proteinExistence type="inferred from homology"/>
<dbReference type="GO" id="GO:0010150">
    <property type="term" value="P:leaf senescence"/>
    <property type="evidence" value="ECO:0007669"/>
    <property type="project" value="UniProtKB-ARBA"/>
</dbReference>